<keyword evidence="1" id="KW-0472">Membrane</keyword>
<protein>
    <recommendedName>
        <fullName evidence="2">HNH nuclease domain-containing protein</fullName>
    </recommendedName>
</protein>
<dbReference type="EMBL" id="ML211624">
    <property type="protein sequence ID" value="TFK81297.1"/>
    <property type="molecule type" value="Genomic_DNA"/>
</dbReference>
<dbReference type="InParanoid" id="A0A5C3NXP4"/>
<proteinExistence type="predicted"/>
<evidence type="ECO:0000256" key="1">
    <source>
        <dbReference type="SAM" id="Phobius"/>
    </source>
</evidence>
<keyword evidence="4" id="KW-1185">Reference proteome</keyword>
<name>A0A5C3NXP4_9APHY</name>
<accession>A0A5C3NXP4</accession>
<dbReference type="Pfam" id="PF13391">
    <property type="entry name" value="HNH_2"/>
    <property type="match status" value="1"/>
</dbReference>
<dbReference type="Proteomes" id="UP000308197">
    <property type="component" value="Unassembled WGS sequence"/>
</dbReference>
<sequence length="140" mass="16113">MSSRVKADDEMCMVSAFMQSLDNAYVLPKEESPWSNMQKMNLYSHNRYAHINDTANGMTLRSDIHRCFDAHGFVFHPCGPTNHIVYIVDDGLDNYAHYLHCRLVDMLNRVSDKFLYARFAYTMIIVFSLAHSGRAIATKL</sequence>
<dbReference type="InterPro" id="IPR003615">
    <property type="entry name" value="HNH_nuc"/>
</dbReference>
<organism evidence="3 4">
    <name type="scientific">Polyporus arcularius HHB13444</name>
    <dbReference type="NCBI Taxonomy" id="1314778"/>
    <lineage>
        <taxon>Eukaryota</taxon>
        <taxon>Fungi</taxon>
        <taxon>Dikarya</taxon>
        <taxon>Basidiomycota</taxon>
        <taxon>Agaricomycotina</taxon>
        <taxon>Agaricomycetes</taxon>
        <taxon>Polyporales</taxon>
        <taxon>Polyporaceae</taxon>
        <taxon>Polyporus</taxon>
    </lineage>
</organism>
<keyword evidence="1" id="KW-1133">Transmembrane helix</keyword>
<reference evidence="3 4" key="1">
    <citation type="journal article" date="2019" name="Nat. Ecol. Evol.">
        <title>Megaphylogeny resolves global patterns of mushroom evolution.</title>
        <authorList>
            <person name="Varga T."/>
            <person name="Krizsan K."/>
            <person name="Foldi C."/>
            <person name="Dima B."/>
            <person name="Sanchez-Garcia M."/>
            <person name="Sanchez-Ramirez S."/>
            <person name="Szollosi G.J."/>
            <person name="Szarkandi J.G."/>
            <person name="Papp V."/>
            <person name="Albert L."/>
            <person name="Andreopoulos W."/>
            <person name="Angelini C."/>
            <person name="Antonin V."/>
            <person name="Barry K.W."/>
            <person name="Bougher N.L."/>
            <person name="Buchanan P."/>
            <person name="Buyck B."/>
            <person name="Bense V."/>
            <person name="Catcheside P."/>
            <person name="Chovatia M."/>
            <person name="Cooper J."/>
            <person name="Damon W."/>
            <person name="Desjardin D."/>
            <person name="Finy P."/>
            <person name="Geml J."/>
            <person name="Haridas S."/>
            <person name="Hughes K."/>
            <person name="Justo A."/>
            <person name="Karasinski D."/>
            <person name="Kautmanova I."/>
            <person name="Kiss B."/>
            <person name="Kocsube S."/>
            <person name="Kotiranta H."/>
            <person name="LaButti K.M."/>
            <person name="Lechner B.E."/>
            <person name="Liimatainen K."/>
            <person name="Lipzen A."/>
            <person name="Lukacs Z."/>
            <person name="Mihaltcheva S."/>
            <person name="Morgado L.N."/>
            <person name="Niskanen T."/>
            <person name="Noordeloos M.E."/>
            <person name="Ohm R.A."/>
            <person name="Ortiz-Santana B."/>
            <person name="Ovrebo C."/>
            <person name="Racz N."/>
            <person name="Riley R."/>
            <person name="Savchenko A."/>
            <person name="Shiryaev A."/>
            <person name="Soop K."/>
            <person name="Spirin V."/>
            <person name="Szebenyi C."/>
            <person name="Tomsovsky M."/>
            <person name="Tulloss R.E."/>
            <person name="Uehling J."/>
            <person name="Grigoriev I.V."/>
            <person name="Vagvolgyi C."/>
            <person name="Papp T."/>
            <person name="Martin F.M."/>
            <person name="Miettinen O."/>
            <person name="Hibbett D.S."/>
            <person name="Nagy L.G."/>
        </authorList>
    </citation>
    <scope>NUCLEOTIDE SEQUENCE [LARGE SCALE GENOMIC DNA]</scope>
    <source>
        <strain evidence="3 4">HHB13444</strain>
    </source>
</reference>
<gene>
    <name evidence="3" type="ORF">K466DRAFT_667203</name>
</gene>
<evidence type="ECO:0000313" key="3">
    <source>
        <dbReference type="EMBL" id="TFK81297.1"/>
    </source>
</evidence>
<evidence type="ECO:0000313" key="4">
    <source>
        <dbReference type="Proteomes" id="UP000308197"/>
    </source>
</evidence>
<feature type="transmembrane region" description="Helical" evidence="1">
    <location>
        <begin position="115"/>
        <end position="137"/>
    </location>
</feature>
<dbReference type="AlphaFoldDB" id="A0A5C3NXP4"/>
<keyword evidence="1" id="KW-0812">Transmembrane</keyword>
<feature type="domain" description="HNH nuclease" evidence="2">
    <location>
        <begin position="12"/>
        <end position="76"/>
    </location>
</feature>
<evidence type="ECO:0000259" key="2">
    <source>
        <dbReference type="Pfam" id="PF13391"/>
    </source>
</evidence>